<dbReference type="InterPro" id="IPR014710">
    <property type="entry name" value="RmlC-like_jellyroll"/>
</dbReference>
<dbReference type="Pfam" id="PF07883">
    <property type="entry name" value="Cupin_2"/>
    <property type="match status" value="1"/>
</dbReference>
<dbReference type="Gene3D" id="2.60.120.10">
    <property type="entry name" value="Jelly Rolls"/>
    <property type="match status" value="1"/>
</dbReference>
<accession>A0A1G9T8F2</accession>
<feature type="domain" description="Cupin type-2" evidence="1">
    <location>
        <begin position="35"/>
        <end position="100"/>
    </location>
</feature>
<gene>
    <name evidence="2" type="ORF">SAMN04488692_13518</name>
</gene>
<evidence type="ECO:0000313" key="3">
    <source>
        <dbReference type="Proteomes" id="UP000199476"/>
    </source>
</evidence>
<protein>
    <submittedName>
        <fullName evidence="2">Cupin domain-containing protein</fullName>
    </submittedName>
</protein>
<dbReference type="InterPro" id="IPR013096">
    <property type="entry name" value="Cupin_2"/>
</dbReference>
<dbReference type="EMBL" id="FNGO01000035">
    <property type="protein sequence ID" value="SDM43900.1"/>
    <property type="molecule type" value="Genomic_DNA"/>
</dbReference>
<name>A0A1G9T8F2_9FIRM</name>
<evidence type="ECO:0000313" key="2">
    <source>
        <dbReference type="EMBL" id="SDM43900.1"/>
    </source>
</evidence>
<organism evidence="2 3">
    <name type="scientific">Halarsenatibacter silvermanii</name>
    <dbReference type="NCBI Taxonomy" id="321763"/>
    <lineage>
        <taxon>Bacteria</taxon>
        <taxon>Bacillati</taxon>
        <taxon>Bacillota</taxon>
        <taxon>Clostridia</taxon>
        <taxon>Halanaerobiales</taxon>
        <taxon>Halarsenatibacteraceae</taxon>
        <taxon>Halarsenatibacter</taxon>
    </lineage>
</organism>
<dbReference type="STRING" id="321763.SAMN04488692_13518"/>
<dbReference type="PANTHER" id="PTHR37694:SF1">
    <property type="entry name" value="SLR8022 PROTEIN"/>
    <property type="match status" value="1"/>
</dbReference>
<proteinExistence type="predicted"/>
<dbReference type="Proteomes" id="UP000199476">
    <property type="component" value="Unassembled WGS sequence"/>
</dbReference>
<evidence type="ECO:0000259" key="1">
    <source>
        <dbReference type="Pfam" id="PF07883"/>
    </source>
</evidence>
<reference evidence="2 3" key="1">
    <citation type="submission" date="2016-10" db="EMBL/GenBank/DDBJ databases">
        <authorList>
            <person name="de Groot N.N."/>
        </authorList>
    </citation>
    <scope>NUCLEOTIDE SEQUENCE [LARGE SCALE GENOMIC DNA]</scope>
    <source>
        <strain evidence="2 3">SLAS-1</strain>
    </source>
</reference>
<dbReference type="PANTHER" id="PTHR37694">
    <property type="entry name" value="SLR8022 PROTEIN"/>
    <property type="match status" value="1"/>
</dbReference>
<dbReference type="InterPro" id="IPR011051">
    <property type="entry name" value="RmlC_Cupin_sf"/>
</dbReference>
<dbReference type="AlphaFoldDB" id="A0A1G9T8F2"/>
<keyword evidence="3" id="KW-1185">Reference proteome</keyword>
<dbReference type="SUPFAM" id="SSF51182">
    <property type="entry name" value="RmlC-like cupins"/>
    <property type="match status" value="1"/>
</dbReference>
<dbReference type="RefSeq" id="WP_089762215.1">
    <property type="nucleotide sequence ID" value="NZ_FNGO01000035.1"/>
</dbReference>
<sequence>MEVIKMDEIEGITNKRGVTAKQLHKNEDVQIMNLVLKPGDEVPSHSVPVNVFFYVVSGRGTIAIGDEEAEVKQDDIIPCPKNTEMALSADRGEDFSVINVKTPSI</sequence>
<dbReference type="OrthoDB" id="9797047at2"/>